<dbReference type="PROSITE" id="PS00163">
    <property type="entry name" value="FUMARATE_LYASES"/>
    <property type="match status" value="1"/>
</dbReference>
<dbReference type="SUPFAM" id="SSF48557">
    <property type="entry name" value="L-aspartase-like"/>
    <property type="match status" value="1"/>
</dbReference>
<reference evidence="6 7" key="1">
    <citation type="submission" date="2020-03" db="EMBL/GenBank/DDBJ databases">
        <title>Genomic Encyclopedia of Type Strains, Phase IV (KMG-IV): sequencing the most valuable type-strain genomes for metagenomic binning, comparative biology and taxonomic classification.</title>
        <authorList>
            <person name="Goeker M."/>
        </authorList>
    </citation>
    <scope>NUCLEOTIDE SEQUENCE [LARGE SCALE GENOMIC DNA]</scope>
    <source>
        <strain evidence="6 7">DSM 24233</strain>
    </source>
</reference>
<dbReference type="Pfam" id="PF00206">
    <property type="entry name" value="Lyase_1"/>
    <property type="match status" value="1"/>
</dbReference>
<dbReference type="Proteomes" id="UP000580856">
    <property type="component" value="Unassembled WGS sequence"/>
</dbReference>
<dbReference type="Gene3D" id="1.10.40.30">
    <property type="entry name" value="Fumarase/aspartase (C-terminal domain)"/>
    <property type="match status" value="1"/>
</dbReference>
<dbReference type="PRINTS" id="PR00149">
    <property type="entry name" value="FUMRATELYASE"/>
</dbReference>
<comment type="subcellular location">
    <subcellularLocation>
        <location evidence="3">Cytoplasm</location>
    </subcellularLocation>
</comment>
<comment type="similarity">
    <text evidence="1 3">Belongs to the class-II fumarase/aspartase family. Fumarase subfamily.</text>
</comment>
<dbReference type="GO" id="GO:0004333">
    <property type="term" value="F:fumarate hydratase activity"/>
    <property type="evidence" value="ECO:0007669"/>
    <property type="project" value="UniProtKB-UniRule"/>
</dbReference>
<accession>A0A846QL66</accession>
<protein>
    <recommendedName>
        <fullName evidence="3">Fumarate hydratase class II</fullName>
        <shortName evidence="3">Fumarase C</shortName>
        <ecNumber evidence="3">4.2.1.2</ecNumber>
    </recommendedName>
    <alternativeName>
        <fullName evidence="3">Aerobic fumarase</fullName>
    </alternativeName>
    <alternativeName>
        <fullName evidence="3">Iron-independent fumarase</fullName>
    </alternativeName>
</protein>
<dbReference type="GO" id="GO:0006099">
    <property type="term" value="P:tricarboxylic acid cycle"/>
    <property type="evidence" value="ECO:0007669"/>
    <property type="project" value="UniProtKB-UniRule"/>
</dbReference>
<feature type="site" description="Important for catalytic activity" evidence="3">
    <location>
        <position position="335"/>
    </location>
</feature>
<feature type="active site" evidence="3">
    <location>
        <position position="322"/>
    </location>
</feature>
<evidence type="ECO:0000259" key="4">
    <source>
        <dbReference type="Pfam" id="PF00206"/>
    </source>
</evidence>
<dbReference type="EMBL" id="JAATJA010000002">
    <property type="protein sequence ID" value="NJB68861.1"/>
    <property type="molecule type" value="Genomic_DNA"/>
</dbReference>
<gene>
    <name evidence="3" type="primary">fumC</name>
    <name evidence="6" type="ORF">GGQ74_002534</name>
</gene>
<feature type="domain" description="Fumarate lyase N-terminal" evidence="4">
    <location>
        <begin position="17"/>
        <end position="346"/>
    </location>
</feature>
<comment type="catalytic activity">
    <reaction evidence="3">
        <text>(S)-malate = fumarate + H2O</text>
        <dbReference type="Rhea" id="RHEA:12460"/>
        <dbReference type="ChEBI" id="CHEBI:15377"/>
        <dbReference type="ChEBI" id="CHEBI:15589"/>
        <dbReference type="ChEBI" id="CHEBI:29806"/>
        <dbReference type="EC" id="4.2.1.2"/>
    </reaction>
</comment>
<evidence type="ECO:0000313" key="7">
    <source>
        <dbReference type="Proteomes" id="UP000580856"/>
    </source>
</evidence>
<feature type="active site" description="Proton donor/acceptor" evidence="3">
    <location>
        <position position="192"/>
    </location>
</feature>
<comment type="caution">
    <text evidence="6">The sequence shown here is derived from an EMBL/GenBank/DDBJ whole genome shotgun (WGS) entry which is preliminary data.</text>
</comment>
<feature type="domain" description="Fumarase C C-terminal" evidence="5">
    <location>
        <begin position="412"/>
        <end position="464"/>
    </location>
</feature>
<dbReference type="HAMAP" id="MF_00743">
    <property type="entry name" value="FumaraseC"/>
    <property type="match status" value="1"/>
</dbReference>
<feature type="binding site" description="in site B" evidence="3">
    <location>
        <begin position="133"/>
        <end position="136"/>
    </location>
    <ligand>
        <name>substrate</name>
    </ligand>
</feature>
<dbReference type="GO" id="GO:0006106">
    <property type="term" value="P:fumarate metabolic process"/>
    <property type="evidence" value="ECO:0007669"/>
    <property type="project" value="InterPro"/>
</dbReference>
<dbReference type="FunFam" id="1.10.40.30:FF:000002">
    <property type="entry name" value="Fumarate hydratase class II"/>
    <property type="match status" value="1"/>
</dbReference>
<comment type="pathway">
    <text evidence="3">Carbohydrate metabolism; tricarboxylic acid cycle; (S)-malate from fumarate: step 1/1.</text>
</comment>
<feature type="binding site" evidence="3">
    <location>
        <position position="323"/>
    </location>
    <ligand>
        <name>substrate</name>
    </ligand>
</feature>
<dbReference type="EC" id="4.2.1.2" evidence="3"/>
<comment type="miscellaneous">
    <text evidence="3">There are 2 substrate-binding sites: the catalytic A site, and the non-catalytic B site that may play a role in the transfer of substrate or product between the active site and the solvent. Alternatively, the B site may bind allosteric effectors.</text>
</comment>
<dbReference type="CDD" id="cd01362">
    <property type="entry name" value="Fumarase_classII"/>
    <property type="match status" value="1"/>
</dbReference>
<dbReference type="RefSeq" id="WP_245168244.1">
    <property type="nucleotide sequence ID" value="NZ_JAATJA010000002.1"/>
</dbReference>
<keyword evidence="3" id="KW-0963">Cytoplasm</keyword>
<dbReference type="PANTHER" id="PTHR11444:SF1">
    <property type="entry name" value="FUMARATE HYDRATASE, MITOCHONDRIAL"/>
    <property type="match status" value="1"/>
</dbReference>
<proteinExistence type="inferred from homology"/>
<dbReference type="GO" id="GO:0006108">
    <property type="term" value="P:malate metabolic process"/>
    <property type="evidence" value="ECO:0007669"/>
    <property type="project" value="TreeGrafter"/>
</dbReference>
<dbReference type="InterPro" id="IPR024083">
    <property type="entry name" value="Fumarase/histidase_N"/>
</dbReference>
<feature type="binding site" evidence="3">
    <location>
        <begin position="328"/>
        <end position="330"/>
    </location>
    <ligand>
        <name>substrate</name>
    </ligand>
</feature>
<sequence length="470" mass="49515">MSGRSDDMMRVEVDSLGTVQVPRDRLWGAQTQRALENFPQGEGMPVPIVRAMCRIKGAAARVNARLGLVPQAVATLVDRAARGGVGGHLDEHFPLSIWQSGSGTQTNMNVNEVLANRAAQLAGEEPGRKTPVHPNDHVNRCQSTNDVFPAAMHMATADALASGVIPTAEALSAELAARAEAWSGIVKIGRTHLMDAVPITLGQEFSGYAAQVDAATEGLRRALTPLWELPLGGTAVGTGLNAHPEFARLVIDELARETGYPFIPARNRFALIAAHDALGGVSAAMRTLACALNKIANDIRWLASGPACGIGELRLPANEPGSSIMPGKVNPSQCEVLCMACMQVVGLDAVVAAACAQGNFELNVCKPLIAFDVLTQCRILAESTASFTARAVVGLEPDEGRIAAHVSRSLMLVTALAPVVGYDVAARVAKFAQERHVSLREACVALDVLSGEEFDAIVRPLDMVGPLPGD</sequence>
<dbReference type="InterPro" id="IPR022761">
    <property type="entry name" value="Fumarate_lyase_N"/>
</dbReference>
<feature type="binding site" evidence="3">
    <location>
        <position position="191"/>
    </location>
    <ligand>
        <name>substrate</name>
    </ligand>
</feature>
<evidence type="ECO:0000256" key="1">
    <source>
        <dbReference type="ARBA" id="ARBA00009084"/>
    </source>
</evidence>
<comment type="subunit">
    <text evidence="3">Homotetramer.</text>
</comment>
<dbReference type="InterPro" id="IPR005677">
    <property type="entry name" value="Fum_hydII"/>
</dbReference>
<dbReference type="FunFam" id="1.10.275.10:FF:000001">
    <property type="entry name" value="Fumarate hydratase, mitochondrial"/>
    <property type="match status" value="1"/>
</dbReference>
<dbReference type="Gene3D" id="1.20.200.10">
    <property type="entry name" value="Fumarase/aspartase (Central domain)"/>
    <property type="match status" value="1"/>
</dbReference>
<evidence type="ECO:0000313" key="6">
    <source>
        <dbReference type="EMBL" id="NJB68861.1"/>
    </source>
</evidence>
<organism evidence="6 7">
    <name type="scientific">Desulfobaculum xiamenense</name>
    <dbReference type="NCBI Taxonomy" id="995050"/>
    <lineage>
        <taxon>Bacteria</taxon>
        <taxon>Pseudomonadati</taxon>
        <taxon>Thermodesulfobacteriota</taxon>
        <taxon>Desulfovibrionia</taxon>
        <taxon>Desulfovibrionales</taxon>
        <taxon>Desulfovibrionaceae</taxon>
        <taxon>Desulfobaculum</taxon>
    </lineage>
</organism>
<feature type="binding site" evidence="3">
    <location>
        <begin position="143"/>
        <end position="145"/>
    </location>
    <ligand>
        <name>substrate</name>
    </ligand>
</feature>
<keyword evidence="2 3" id="KW-0456">Lyase</keyword>
<dbReference type="InterPro" id="IPR008948">
    <property type="entry name" value="L-Aspartase-like"/>
</dbReference>
<comment type="function">
    <text evidence="3">Involved in the TCA cycle. Catalyzes the stereospecific interconversion of fumarate to L-malate.</text>
</comment>
<dbReference type="InterPro" id="IPR018951">
    <property type="entry name" value="Fumarase_C_C"/>
</dbReference>
<dbReference type="PANTHER" id="PTHR11444">
    <property type="entry name" value="ASPARTATEAMMONIA/ARGININOSUCCINATE/ADENYLOSUCCINATE LYASE"/>
    <property type="match status" value="1"/>
</dbReference>
<name>A0A846QL66_9BACT</name>
<keyword evidence="3" id="KW-0816">Tricarboxylic acid cycle</keyword>
<evidence type="ECO:0000256" key="2">
    <source>
        <dbReference type="ARBA" id="ARBA00023239"/>
    </source>
</evidence>
<keyword evidence="7" id="KW-1185">Reference proteome</keyword>
<evidence type="ECO:0000256" key="3">
    <source>
        <dbReference type="HAMAP-Rule" id="MF_00743"/>
    </source>
</evidence>
<dbReference type="InterPro" id="IPR020557">
    <property type="entry name" value="Fumarate_lyase_CS"/>
</dbReference>
<dbReference type="UniPathway" id="UPA00223">
    <property type="reaction ID" value="UER01007"/>
</dbReference>
<dbReference type="FunFam" id="1.20.200.10:FF:000001">
    <property type="entry name" value="Fumarate hydratase, mitochondrial"/>
    <property type="match status" value="1"/>
</dbReference>
<evidence type="ECO:0000259" key="5">
    <source>
        <dbReference type="Pfam" id="PF10415"/>
    </source>
</evidence>
<dbReference type="Pfam" id="PF10415">
    <property type="entry name" value="FumaraseC_C"/>
    <property type="match status" value="1"/>
</dbReference>
<dbReference type="Gene3D" id="1.10.275.10">
    <property type="entry name" value="Fumarase/aspartase (N-terminal domain)"/>
    <property type="match status" value="1"/>
</dbReference>
<dbReference type="AlphaFoldDB" id="A0A846QL66"/>
<feature type="binding site" evidence="3">
    <location>
        <begin position="102"/>
        <end position="104"/>
    </location>
    <ligand>
        <name>substrate</name>
    </ligand>
</feature>
<dbReference type="GO" id="GO:0005737">
    <property type="term" value="C:cytoplasm"/>
    <property type="evidence" value="ECO:0007669"/>
    <property type="project" value="UniProtKB-SubCell"/>
</dbReference>
<dbReference type="InterPro" id="IPR000362">
    <property type="entry name" value="Fumarate_lyase_fam"/>
</dbReference>